<proteinExistence type="predicted"/>
<evidence type="ECO:0000313" key="2">
    <source>
        <dbReference type="EMBL" id="GBM62299.1"/>
    </source>
</evidence>
<name>A0A4Y2HA58_ARAVE</name>
<protein>
    <submittedName>
        <fullName evidence="2">Uncharacterized protein</fullName>
    </submittedName>
</protein>
<dbReference type="AlphaFoldDB" id="A0A4Y2HA58"/>
<dbReference type="EMBL" id="BGPR01001809">
    <property type="protein sequence ID" value="GBM62299.1"/>
    <property type="molecule type" value="Genomic_DNA"/>
</dbReference>
<keyword evidence="3" id="KW-1185">Reference proteome</keyword>
<organism evidence="2 3">
    <name type="scientific">Araneus ventricosus</name>
    <name type="common">Orbweaver spider</name>
    <name type="synonym">Epeira ventricosa</name>
    <dbReference type="NCBI Taxonomy" id="182803"/>
    <lineage>
        <taxon>Eukaryota</taxon>
        <taxon>Metazoa</taxon>
        <taxon>Ecdysozoa</taxon>
        <taxon>Arthropoda</taxon>
        <taxon>Chelicerata</taxon>
        <taxon>Arachnida</taxon>
        <taxon>Araneae</taxon>
        <taxon>Araneomorphae</taxon>
        <taxon>Entelegynae</taxon>
        <taxon>Araneoidea</taxon>
        <taxon>Araneidae</taxon>
        <taxon>Araneus</taxon>
    </lineage>
</organism>
<dbReference type="OrthoDB" id="10557274at2759"/>
<accession>A0A4Y2HA58</accession>
<evidence type="ECO:0000313" key="3">
    <source>
        <dbReference type="Proteomes" id="UP000499080"/>
    </source>
</evidence>
<sequence>MKLQIKPDLRYYYDKSLQLIERGIVTRDHYTKKINSNPEKQEITLRNPFLDKRRLREPAAINGHQQHYDGTAFYGNLASTQADVSGVAGTPGEGELFVKLDNLFHSGARTGVMHYYRAQKTSPPYLQTIASEEFEIVEVLESVTLQEEVIDETSPAVRLLLESIDRDEELSSRPRSSRMVDPSPPE</sequence>
<comment type="caution">
    <text evidence="2">The sequence shown here is derived from an EMBL/GenBank/DDBJ whole genome shotgun (WGS) entry which is preliminary data.</text>
</comment>
<gene>
    <name evidence="2" type="ORF">AVEN_113335_1</name>
</gene>
<reference evidence="2 3" key="1">
    <citation type="journal article" date="2019" name="Sci. Rep.">
        <title>Orb-weaving spider Araneus ventricosus genome elucidates the spidroin gene catalogue.</title>
        <authorList>
            <person name="Kono N."/>
            <person name="Nakamura H."/>
            <person name="Ohtoshi R."/>
            <person name="Moran D.A.P."/>
            <person name="Shinohara A."/>
            <person name="Yoshida Y."/>
            <person name="Fujiwara M."/>
            <person name="Mori M."/>
            <person name="Tomita M."/>
            <person name="Arakawa K."/>
        </authorList>
    </citation>
    <scope>NUCLEOTIDE SEQUENCE [LARGE SCALE GENOMIC DNA]</scope>
</reference>
<evidence type="ECO:0000256" key="1">
    <source>
        <dbReference type="SAM" id="MobiDB-lite"/>
    </source>
</evidence>
<feature type="region of interest" description="Disordered" evidence="1">
    <location>
        <begin position="167"/>
        <end position="186"/>
    </location>
</feature>
<dbReference type="Proteomes" id="UP000499080">
    <property type="component" value="Unassembled WGS sequence"/>
</dbReference>